<dbReference type="AlphaFoldDB" id="B2IEE0"/>
<proteinExistence type="predicted"/>
<dbReference type="RefSeq" id="WP_012384895.1">
    <property type="nucleotide sequence ID" value="NC_010581.1"/>
</dbReference>
<keyword evidence="2" id="KW-0808">Transferase</keyword>
<dbReference type="PANTHER" id="PTHR43451:SF1">
    <property type="entry name" value="ACETYLTRANSFERASE"/>
    <property type="match status" value="1"/>
</dbReference>
<reference evidence="2 3" key="2">
    <citation type="journal article" date="2010" name="J. Bacteriol.">
        <title>Complete genome sequence of Beijerinckia indica subsp. indica.</title>
        <authorList>
            <person name="Tamas I."/>
            <person name="Dedysh S.N."/>
            <person name="Liesack W."/>
            <person name="Stott M.B."/>
            <person name="Alam M."/>
            <person name="Murrell J.C."/>
            <person name="Dunfield P.F."/>
        </authorList>
    </citation>
    <scope>NUCLEOTIDE SEQUENCE [LARGE SCALE GENOMIC DNA]</scope>
    <source>
        <strain evidence="3">ATCC 9039 / DSM 1715 / NCIMB 8712</strain>
    </source>
</reference>
<dbReference type="Pfam" id="PF13673">
    <property type="entry name" value="Acetyltransf_10"/>
    <property type="match status" value="1"/>
</dbReference>
<protein>
    <submittedName>
        <fullName evidence="2">GCN5-related N-acetyltransferase</fullName>
    </submittedName>
</protein>
<gene>
    <name evidence="2" type="ordered locus">Bind_1914</name>
</gene>
<evidence type="ECO:0000313" key="2">
    <source>
        <dbReference type="EMBL" id="ACB95538.1"/>
    </source>
</evidence>
<dbReference type="InterPro" id="IPR000182">
    <property type="entry name" value="GNAT_dom"/>
</dbReference>
<dbReference type="Gene3D" id="3.40.630.30">
    <property type="match status" value="1"/>
</dbReference>
<accession>B2IEE0</accession>
<reference evidence="3" key="1">
    <citation type="submission" date="2008-03" db="EMBL/GenBank/DDBJ databases">
        <title>Complete sequence of chromosome of Beijerinckia indica subsp. indica ATCC 9039.</title>
        <authorList>
            <consortium name="US DOE Joint Genome Institute"/>
            <person name="Copeland A."/>
            <person name="Lucas S."/>
            <person name="Lapidus A."/>
            <person name="Glavina del Rio T."/>
            <person name="Dalin E."/>
            <person name="Tice H."/>
            <person name="Bruce D."/>
            <person name="Goodwin L."/>
            <person name="Pitluck S."/>
            <person name="LaButti K."/>
            <person name="Schmutz J."/>
            <person name="Larimer F."/>
            <person name="Land M."/>
            <person name="Hauser L."/>
            <person name="Kyrpides N."/>
            <person name="Mikhailova N."/>
            <person name="Dunfield P.F."/>
            <person name="Dedysh S.N."/>
            <person name="Liesack W."/>
            <person name="Saw J.H."/>
            <person name="Alam M."/>
            <person name="Chen Y."/>
            <person name="Murrell J.C."/>
            <person name="Richardson P."/>
        </authorList>
    </citation>
    <scope>NUCLEOTIDE SEQUENCE [LARGE SCALE GENOMIC DNA]</scope>
    <source>
        <strain evidence="3">ATCC 9039 / DSM 1715 / NCIMB 8712</strain>
    </source>
</reference>
<dbReference type="InterPro" id="IPR016181">
    <property type="entry name" value="Acyl_CoA_acyltransferase"/>
</dbReference>
<keyword evidence="3" id="KW-1185">Reference proteome</keyword>
<dbReference type="InterPro" id="IPR052564">
    <property type="entry name" value="N-acetyltrans/Recomb-assoc"/>
</dbReference>
<feature type="domain" description="N-acetyltransferase" evidence="1">
    <location>
        <begin position="7"/>
        <end position="160"/>
    </location>
</feature>
<name>B2IEE0_BEII9</name>
<dbReference type="CDD" id="cd04301">
    <property type="entry name" value="NAT_SF"/>
    <property type="match status" value="1"/>
</dbReference>
<dbReference type="HOGENOM" id="CLU_087351_0_0_5"/>
<sequence length="167" mass="17961">MSAAPAPALRPYLPSDAPVLAGLFQASIEELAAEDYDEAQCAAWASKADDEAAFGQGLQQNLTLIATVDGAPAGFISLKGKEDLDMLYVHPDFARQGVAGVLLSAIEKLAAARGAKKLDVEASDTAKPFFDKHGFVADHRNTVEIEGEWLGRTHMHKNLGETREEKR</sequence>
<organism evidence="2 3">
    <name type="scientific">Beijerinckia indica subsp. indica (strain ATCC 9039 / DSM 1715 / NCIMB 8712)</name>
    <dbReference type="NCBI Taxonomy" id="395963"/>
    <lineage>
        <taxon>Bacteria</taxon>
        <taxon>Pseudomonadati</taxon>
        <taxon>Pseudomonadota</taxon>
        <taxon>Alphaproteobacteria</taxon>
        <taxon>Hyphomicrobiales</taxon>
        <taxon>Beijerinckiaceae</taxon>
        <taxon>Beijerinckia</taxon>
    </lineage>
</organism>
<dbReference type="SUPFAM" id="SSF55729">
    <property type="entry name" value="Acyl-CoA N-acyltransferases (Nat)"/>
    <property type="match status" value="1"/>
</dbReference>
<dbReference type="GO" id="GO:0016747">
    <property type="term" value="F:acyltransferase activity, transferring groups other than amino-acyl groups"/>
    <property type="evidence" value="ECO:0007669"/>
    <property type="project" value="InterPro"/>
</dbReference>
<evidence type="ECO:0000259" key="1">
    <source>
        <dbReference type="PROSITE" id="PS51186"/>
    </source>
</evidence>
<dbReference type="eggNOG" id="COG0454">
    <property type="taxonomic scope" value="Bacteria"/>
</dbReference>
<dbReference type="EMBL" id="CP001016">
    <property type="protein sequence ID" value="ACB95538.1"/>
    <property type="molecule type" value="Genomic_DNA"/>
</dbReference>
<dbReference type="STRING" id="395963.Bind_1914"/>
<dbReference type="PROSITE" id="PS51186">
    <property type="entry name" value="GNAT"/>
    <property type="match status" value="1"/>
</dbReference>
<dbReference type="PANTHER" id="PTHR43451">
    <property type="entry name" value="ACETYLTRANSFERASE (GNAT) FAMILY PROTEIN"/>
    <property type="match status" value="1"/>
</dbReference>
<evidence type="ECO:0000313" key="3">
    <source>
        <dbReference type="Proteomes" id="UP000001695"/>
    </source>
</evidence>
<dbReference type="OrthoDB" id="9789081at2"/>
<dbReference type="KEGG" id="bid:Bind_1914"/>
<dbReference type="Proteomes" id="UP000001695">
    <property type="component" value="Chromosome"/>
</dbReference>